<proteinExistence type="inferred from homology"/>
<evidence type="ECO:0000256" key="4">
    <source>
        <dbReference type="RuleBase" id="RU362032"/>
    </source>
</evidence>
<dbReference type="RefSeq" id="WP_004320381.1">
    <property type="nucleotide sequence ID" value="NZ_CP012543.1"/>
</dbReference>
<evidence type="ECO:0000259" key="5">
    <source>
        <dbReference type="Pfam" id="PF01361"/>
    </source>
</evidence>
<dbReference type="EMBL" id="CP012543">
    <property type="protein sequence ID" value="QCD46422.1"/>
    <property type="molecule type" value="Genomic_DNA"/>
</dbReference>
<name>A0A6G5QLF4_CAMRE</name>
<comment type="similarity">
    <text evidence="1 4">Belongs to the 4-oxalocrotonate tautomerase family.</text>
</comment>
<protein>
    <recommendedName>
        <fullName evidence="4">Tautomerase</fullName>
        <ecNumber evidence="4">5.3.2.-</ecNumber>
    </recommendedName>
</protein>
<dbReference type="GO" id="GO:0016853">
    <property type="term" value="F:isomerase activity"/>
    <property type="evidence" value="ECO:0007669"/>
    <property type="project" value="UniProtKB-UniRule"/>
</dbReference>
<feature type="domain" description="4-oxalocrotonate tautomerase-like" evidence="5">
    <location>
        <begin position="2"/>
        <end position="62"/>
    </location>
</feature>
<sequence length="70" mass="7698">MPYVNIKITKEKEVVSAEQKRALIAGVTKLLGDTLKRDASRTVVVIEEVSTDDYGFGGESITELRSKQGK</sequence>
<dbReference type="Pfam" id="PF01361">
    <property type="entry name" value="Tautomerase"/>
    <property type="match status" value="1"/>
</dbReference>
<accession>A0A6G5QLF4</accession>
<dbReference type="KEGG" id="crx:CRECT_0743"/>
<dbReference type="SUPFAM" id="SSF55331">
    <property type="entry name" value="Tautomerase/MIF"/>
    <property type="match status" value="1"/>
</dbReference>
<evidence type="ECO:0000313" key="7">
    <source>
        <dbReference type="Proteomes" id="UP000502377"/>
    </source>
</evidence>
<dbReference type="InterPro" id="IPR004370">
    <property type="entry name" value="4-OT-like_dom"/>
</dbReference>
<evidence type="ECO:0000256" key="2">
    <source>
        <dbReference type="ARBA" id="ARBA00023235"/>
    </source>
</evidence>
<organism evidence="6 7">
    <name type="scientific">Campylobacter rectus</name>
    <name type="common">Wolinella recta</name>
    <dbReference type="NCBI Taxonomy" id="203"/>
    <lineage>
        <taxon>Bacteria</taxon>
        <taxon>Pseudomonadati</taxon>
        <taxon>Campylobacterota</taxon>
        <taxon>Epsilonproteobacteria</taxon>
        <taxon>Campylobacterales</taxon>
        <taxon>Campylobacteraceae</taxon>
        <taxon>Campylobacter</taxon>
    </lineage>
</organism>
<dbReference type="Proteomes" id="UP000502377">
    <property type="component" value="Chromosome"/>
</dbReference>
<dbReference type="EC" id="5.3.2.-" evidence="4"/>
<dbReference type="PANTHER" id="PTHR35530:SF1">
    <property type="entry name" value="2-HYDROXYMUCONATE TAUTOMERASE"/>
    <property type="match status" value="1"/>
</dbReference>
<evidence type="ECO:0000313" key="6">
    <source>
        <dbReference type="EMBL" id="QCD46422.1"/>
    </source>
</evidence>
<evidence type="ECO:0000256" key="1">
    <source>
        <dbReference type="ARBA" id="ARBA00006723"/>
    </source>
</evidence>
<gene>
    <name evidence="6" type="ORF">CRECT_0743</name>
</gene>
<dbReference type="InterPro" id="IPR018191">
    <property type="entry name" value="4-OT"/>
</dbReference>
<feature type="active site" description="Proton acceptor; via imino nitrogen" evidence="3">
    <location>
        <position position="2"/>
    </location>
</feature>
<dbReference type="InterPro" id="IPR014347">
    <property type="entry name" value="Tautomerase/MIF_sf"/>
</dbReference>
<keyword evidence="2 4" id="KW-0413">Isomerase</keyword>
<evidence type="ECO:0000256" key="3">
    <source>
        <dbReference type="PIRSR" id="PIRSR618191-1"/>
    </source>
</evidence>
<reference evidence="6 7" key="1">
    <citation type="submission" date="2016-07" db="EMBL/GenBank/DDBJ databases">
        <title>Comparative genomics of the Campylobacter concisus group.</title>
        <authorList>
            <person name="Miller W.G."/>
            <person name="Yee E."/>
            <person name="Chapman M.H."/>
            <person name="Huynh S."/>
            <person name="Bono J.L."/>
            <person name="On S.L.W."/>
            <person name="StLeger J."/>
            <person name="Foster G."/>
            <person name="Parker C.T."/>
        </authorList>
    </citation>
    <scope>NUCLEOTIDE SEQUENCE [LARGE SCALE GENOMIC DNA]</scope>
    <source>
        <strain evidence="6 7">ATCC 33238</strain>
    </source>
</reference>
<dbReference type="PANTHER" id="PTHR35530">
    <property type="entry name" value="TAUTOMERASE-RELATED"/>
    <property type="match status" value="1"/>
</dbReference>
<dbReference type="AlphaFoldDB" id="A0A6G5QLF4"/>
<dbReference type="NCBIfam" id="TIGR00013">
    <property type="entry name" value="taut"/>
    <property type="match status" value="1"/>
</dbReference>
<dbReference type="Gene3D" id="3.30.429.10">
    <property type="entry name" value="Macrophage Migration Inhibitory Factor"/>
    <property type="match status" value="1"/>
</dbReference>